<reference evidence="1" key="1">
    <citation type="submission" date="2021-10" db="EMBL/GenBank/DDBJ databases">
        <title>Melipona bicolor Genome sequencing and assembly.</title>
        <authorList>
            <person name="Araujo N.S."/>
            <person name="Arias M.C."/>
        </authorList>
    </citation>
    <scope>NUCLEOTIDE SEQUENCE</scope>
    <source>
        <strain evidence="1">USP_2M_L1-L4_2017</strain>
        <tissue evidence="1">Whole body</tissue>
    </source>
</reference>
<evidence type="ECO:0000313" key="2">
    <source>
        <dbReference type="Proteomes" id="UP001177670"/>
    </source>
</evidence>
<gene>
    <name evidence="1" type="ORF">K0M31_018096</name>
</gene>
<name>A0AA40KE77_9HYME</name>
<dbReference type="EMBL" id="JAHYIQ010000062">
    <property type="protein sequence ID" value="KAK1116817.1"/>
    <property type="molecule type" value="Genomic_DNA"/>
</dbReference>
<sequence length="108" mass="11774">MTYVCPGFPCPPPPPPTAAPTPLPPLLLPKGSLARSNASEGYPFEKVKSPRELAVCYAPPGRRRKTKRSEKRTRVPHPSFTFKTLLLEGFDGLANGTLIPRSPLMFCG</sequence>
<dbReference type="Proteomes" id="UP001177670">
    <property type="component" value="Unassembled WGS sequence"/>
</dbReference>
<keyword evidence="2" id="KW-1185">Reference proteome</keyword>
<protein>
    <submittedName>
        <fullName evidence="1">Uncharacterized protein</fullName>
    </submittedName>
</protein>
<dbReference type="AlphaFoldDB" id="A0AA40KE77"/>
<proteinExistence type="predicted"/>
<comment type="caution">
    <text evidence="1">The sequence shown here is derived from an EMBL/GenBank/DDBJ whole genome shotgun (WGS) entry which is preliminary data.</text>
</comment>
<evidence type="ECO:0000313" key="1">
    <source>
        <dbReference type="EMBL" id="KAK1116817.1"/>
    </source>
</evidence>
<organism evidence="1 2">
    <name type="scientific">Melipona bicolor</name>
    <dbReference type="NCBI Taxonomy" id="60889"/>
    <lineage>
        <taxon>Eukaryota</taxon>
        <taxon>Metazoa</taxon>
        <taxon>Ecdysozoa</taxon>
        <taxon>Arthropoda</taxon>
        <taxon>Hexapoda</taxon>
        <taxon>Insecta</taxon>
        <taxon>Pterygota</taxon>
        <taxon>Neoptera</taxon>
        <taxon>Endopterygota</taxon>
        <taxon>Hymenoptera</taxon>
        <taxon>Apocrita</taxon>
        <taxon>Aculeata</taxon>
        <taxon>Apoidea</taxon>
        <taxon>Anthophila</taxon>
        <taxon>Apidae</taxon>
        <taxon>Melipona</taxon>
    </lineage>
</organism>
<accession>A0AA40KE77</accession>